<reference evidence="1 2" key="1">
    <citation type="journal article" date="2012" name="Science">
        <title>The Paleozoic origin of enzymatic lignin decomposition reconstructed from 31 fungal genomes.</title>
        <authorList>
            <person name="Floudas D."/>
            <person name="Binder M."/>
            <person name="Riley R."/>
            <person name="Barry K."/>
            <person name="Blanchette R.A."/>
            <person name="Henrissat B."/>
            <person name="Martinez A.T."/>
            <person name="Otillar R."/>
            <person name="Spatafora J.W."/>
            <person name="Yadav J.S."/>
            <person name="Aerts A."/>
            <person name="Benoit I."/>
            <person name="Boyd A."/>
            <person name="Carlson A."/>
            <person name="Copeland A."/>
            <person name="Coutinho P.M."/>
            <person name="de Vries R.P."/>
            <person name="Ferreira P."/>
            <person name="Findley K."/>
            <person name="Foster B."/>
            <person name="Gaskell J."/>
            <person name="Glotzer D."/>
            <person name="Gorecki P."/>
            <person name="Heitman J."/>
            <person name="Hesse C."/>
            <person name="Hori C."/>
            <person name="Igarashi K."/>
            <person name="Jurgens J.A."/>
            <person name="Kallen N."/>
            <person name="Kersten P."/>
            <person name="Kohler A."/>
            <person name="Kuees U."/>
            <person name="Kumar T.K.A."/>
            <person name="Kuo A."/>
            <person name="LaButti K."/>
            <person name="Larrondo L.F."/>
            <person name="Lindquist E."/>
            <person name="Ling A."/>
            <person name="Lombard V."/>
            <person name="Lucas S."/>
            <person name="Lundell T."/>
            <person name="Martin R."/>
            <person name="McLaughlin D.J."/>
            <person name="Morgenstern I."/>
            <person name="Morin E."/>
            <person name="Murat C."/>
            <person name="Nagy L.G."/>
            <person name="Nolan M."/>
            <person name="Ohm R.A."/>
            <person name="Patyshakuliyeva A."/>
            <person name="Rokas A."/>
            <person name="Ruiz-Duenas F.J."/>
            <person name="Sabat G."/>
            <person name="Salamov A."/>
            <person name="Samejima M."/>
            <person name="Schmutz J."/>
            <person name="Slot J.C."/>
            <person name="St John F."/>
            <person name="Stenlid J."/>
            <person name="Sun H."/>
            <person name="Sun S."/>
            <person name="Syed K."/>
            <person name="Tsang A."/>
            <person name="Wiebenga A."/>
            <person name="Young D."/>
            <person name="Pisabarro A."/>
            <person name="Eastwood D.C."/>
            <person name="Martin F."/>
            <person name="Cullen D."/>
            <person name="Grigoriev I.V."/>
            <person name="Hibbett D.S."/>
        </authorList>
    </citation>
    <scope>NUCLEOTIDE SEQUENCE [LARGE SCALE GENOMIC DNA]</scope>
    <source>
        <strain evidence="1 2">MD-104</strain>
    </source>
</reference>
<dbReference type="EMBL" id="KB467943">
    <property type="protein sequence ID" value="PCH38904.1"/>
    <property type="molecule type" value="Genomic_DNA"/>
</dbReference>
<accession>A0A2H3JQH4</accession>
<dbReference type="Proteomes" id="UP000218811">
    <property type="component" value="Unassembled WGS sequence"/>
</dbReference>
<evidence type="ECO:0000313" key="2">
    <source>
        <dbReference type="Proteomes" id="UP000218811"/>
    </source>
</evidence>
<evidence type="ECO:0000313" key="1">
    <source>
        <dbReference type="EMBL" id="PCH38904.1"/>
    </source>
</evidence>
<dbReference type="OrthoDB" id="2789562at2759"/>
<name>A0A2H3JQH4_WOLCO</name>
<proteinExistence type="predicted"/>
<sequence length="137" mass="14999">MSNESDDQIPRLRPELYPFTAARTSGDDPSSQALLASILAAGGSIDEISNIEDFEGVERYLTGSGRASADGRIKFGLVFWLYPTGMYGPYHITEEGEVKRHGTLMTVEPGARISTVMERARAALRTEGIGHEHIKTE</sequence>
<keyword evidence="2" id="KW-1185">Reference proteome</keyword>
<gene>
    <name evidence="1" type="ORF">WOLCODRAFT_158435</name>
</gene>
<dbReference type="AlphaFoldDB" id="A0A2H3JQH4"/>
<dbReference type="OMA" id="IGHEHIK"/>
<organism evidence="1 2">
    <name type="scientific">Wolfiporia cocos (strain MD-104)</name>
    <name type="common">Brown rot fungus</name>
    <dbReference type="NCBI Taxonomy" id="742152"/>
    <lineage>
        <taxon>Eukaryota</taxon>
        <taxon>Fungi</taxon>
        <taxon>Dikarya</taxon>
        <taxon>Basidiomycota</taxon>
        <taxon>Agaricomycotina</taxon>
        <taxon>Agaricomycetes</taxon>
        <taxon>Polyporales</taxon>
        <taxon>Phaeolaceae</taxon>
        <taxon>Wolfiporia</taxon>
    </lineage>
</organism>
<protein>
    <submittedName>
        <fullName evidence="1">Uncharacterized protein</fullName>
    </submittedName>
</protein>